<protein>
    <recommendedName>
        <fullName evidence="2">Histidine kinase/HSP90-like ATPase domain-containing protein</fullName>
    </recommendedName>
</protein>
<dbReference type="SUPFAM" id="SSF55874">
    <property type="entry name" value="ATPase domain of HSP90 chaperone/DNA topoisomerase II/histidine kinase"/>
    <property type="match status" value="1"/>
</dbReference>
<dbReference type="Proteomes" id="UP000623010">
    <property type="component" value="Unassembled WGS sequence"/>
</dbReference>
<keyword evidence="1" id="KW-0808">Transferase</keyword>
<evidence type="ECO:0000256" key="1">
    <source>
        <dbReference type="ARBA" id="ARBA00022527"/>
    </source>
</evidence>
<comment type="caution">
    <text evidence="3">The sequence shown here is derived from an EMBL/GenBank/DDBJ whole genome shotgun (WGS) entry which is preliminary data.</text>
</comment>
<dbReference type="InterPro" id="IPR036890">
    <property type="entry name" value="HATPase_C_sf"/>
</dbReference>
<evidence type="ECO:0000259" key="2">
    <source>
        <dbReference type="Pfam" id="PF13581"/>
    </source>
</evidence>
<dbReference type="AlphaFoldDB" id="A0A918QW85"/>
<dbReference type="RefSeq" id="WP_190055942.1">
    <property type="nucleotide sequence ID" value="NZ_BMWH01000002.1"/>
</dbReference>
<proteinExistence type="predicted"/>
<accession>A0A918QW85</accession>
<dbReference type="GO" id="GO:0004674">
    <property type="term" value="F:protein serine/threonine kinase activity"/>
    <property type="evidence" value="ECO:0007669"/>
    <property type="project" value="UniProtKB-KW"/>
</dbReference>
<dbReference type="Pfam" id="PF13581">
    <property type="entry name" value="HATPase_c_2"/>
    <property type="match status" value="1"/>
</dbReference>
<keyword evidence="1" id="KW-0723">Serine/threonine-protein kinase</keyword>
<reference evidence="3" key="1">
    <citation type="journal article" date="2014" name="Int. J. Syst. Evol. Microbiol.">
        <title>Complete genome sequence of Corynebacterium casei LMG S-19264T (=DSM 44701T), isolated from a smear-ripened cheese.</title>
        <authorList>
            <consortium name="US DOE Joint Genome Institute (JGI-PGF)"/>
            <person name="Walter F."/>
            <person name="Albersmeier A."/>
            <person name="Kalinowski J."/>
            <person name="Ruckert C."/>
        </authorList>
    </citation>
    <scope>NUCLEOTIDE SEQUENCE</scope>
    <source>
        <strain evidence="3">JCM 5016</strain>
    </source>
</reference>
<feature type="domain" description="Histidine kinase/HSP90-like ATPase" evidence="2">
    <location>
        <begin position="30"/>
        <end position="131"/>
    </location>
</feature>
<dbReference type="InterPro" id="IPR050267">
    <property type="entry name" value="Anti-sigma-factor_SerPK"/>
</dbReference>
<keyword evidence="1" id="KW-0418">Kinase</keyword>
<dbReference type="InterPro" id="IPR003594">
    <property type="entry name" value="HATPase_dom"/>
</dbReference>
<sequence>MPSRAAGEQAVDRLQDAPPIDLPAFDIALPCEPSRVRVARQACTAWARQHCRLPEPQVGVLELVVSELCTNAVRHGRGEEFLVRGWMPTCLWVRLEVHDRTPSAVPVPQRAGPEAVGGRGLFLVDALLADLKGTWGFSSNGSMAWCQVPTTLPCSNLSVEELDV</sequence>
<dbReference type="EMBL" id="BMWH01000002">
    <property type="protein sequence ID" value="GGZ73436.1"/>
    <property type="molecule type" value="Genomic_DNA"/>
</dbReference>
<name>A0A918QW85_9ACTN</name>
<dbReference type="PANTHER" id="PTHR35526">
    <property type="entry name" value="ANTI-SIGMA-F FACTOR RSBW-RELATED"/>
    <property type="match status" value="1"/>
</dbReference>
<evidence type="ECO:0000313" key="4">
    <source>
        <dbReference type="Proteomes" id="UP000623010"/>
    </source>
</evidence>
<evidence type="ECO:0000313" key="3">
    <source>
        <dbReference type="EMBL" id="GGZ73436.1"/>
    </source>
</evidence>
<organism evidence="3 4">
    <name type="scientific">Streptomyces echinoruber</name>
    <dbReference type="NCBI Taxonomy" id="68898"/>
    <lineage>
        <taxon>Bacteria</taxon>
        <taxon>Bacillati</taxon>
        <taxon>Actinomycetota</taxon>
        <taxon>Actinomycetes</taxon>
        <taxon>Kitasatosporales</taxon>
        <taxon>Streptomycetaceae</taxon>
        <taxon>Streptomyces</taxon>
    </lineage>
</organism>
<dbReference type="Gene3D" id="3.30.565.10">
    <property type="entry name" value="Histidine kinase-like ATPase, C-terminal domain"/>
    <property type="match status" value="1"/>
</dbReference>
<reference evidence="3" key="2">
    <citation type="submission" date="2020-09" db="EMBL/GenBank/DDBJ databases">
        <authorList>
            <person name="Sun Q."/>
            <person name="Ohkuma M."/>
        </authorList>
    </citation>
    <scope>NUCLEOTIDE SEQUENCE</scope>
    <source>
        <strain evidence="3">JCM 5016</strain>
    </source>
</reference>
<keyword evidence="4" id="KW-1185">Reference proteome</keyword>
<gene>
    <name evidence="3" type="ORF">GCM10010389_08800</name>
</gene>
<dbReference type="CDD" id="cd16936">
    <property type="entry name" value="HATPase_RsbW-like"/>
    <property type="match status" value="1"/>
</dbReference>
<dbReference type="PANTHER" id="PTHR35526:SF3">
    <property type="entry name" value="ANTI-SIGMA-F FACTOR RSBW"/>
    <property type="match status" value="1"/>
</dbReference>